<evidence type="ECO:0000313" key="1">
    <source>
        <dbReference type="EMBL" id="CAI9270386.1"/>
    </source>
</evidence>
<proteinExistence type="predicted"/>
<dbReference type="AlphaFoldDB" id="A0AA35V403"/>
<dbReference type="Proteomes" id="UP001177003">
    <property type="component" value="Chromosome 2"/>
</dbReference>
<dbReference type="EMBL" id="OX465078">
    <property type="protein sequence ID" value="CAI9270386.1"/>
    <property type="molecule type" value="Genomic_DNA"/>
</dbReference>
<reference evidence="1" key="1">
    <citation type="submission" date="2023-04" db="EMBL/GenBank/DDBJ databases">
        <authorList>
            <person name="Vijverberg K."/>
            <person name="Xiong W."/>
            <person name="Schranz E."/>
        </authorList>
    </citation>
    <scope>NUCLEOTIDE SEQUENCE</scope>
</reference>
<name>A0AA35V403_LACSI</name>
<gene>
    <name evidence="1" type="ORF">LSALG_LOCUS10699</name>
</gene>
<evidence type="ECO:0000313" key="2">
    <source>
        <dbReference type="Proteomes" id="UP001177003"/>
    </source>
</evidence>
<keyword evidence="2" id="KW-1185">Reference proteome</keyword>
<protein>
    <submittedName>
        <fullName evidence="1">Uncharacterized protein</fullName>
    </submittedName>
</protein>
<sequence>MLGFWCIHDTARVMDQCLGGYRHKTSPVGSSALSLNAYRLVPYVVIKIVSSAYKEEEKRSIHRVPNVIIRKIVSSAYKEEEKRSLHRGVTTRNNL</sequence>
<organism evidence="1 2">
    <name type="scientific">Lactuca saligna</name>
    <name type="common">Willowleaf lettuce</name>
    <dbReference type="NCBI Taxonomy" id="75948"/>
    <lineage>
        <taxon>Eukaryota</taxon>
        <taxon>Viridiplantae</taxon>
        <taxon>Streptophyta</taxon>
        <taxon>Embryophyta</taxon>
        <taxon>Tracheophyta</taxon>
        <taxon>Spermatophyta</taxon>
        <taxon>Magnoliopsida</taxon>
        <taxon>eudicotyledons</taxon>
        <taxon>Gunneridae</taxon>
        <taxon>Pentapetalae</taxon>
        <taxon>asterids</taxon>
        <taxon>campanulids</taxon>
        <taxon>Asterales</taxon>
        <taxon>Asteraceae</taxon>
        <taxon>Cichorioideae</taxon>
        <taxon>Cichorieae</taxon>
        <taxon>Lactucinae</taxon>
        <taxon>Lactuca</taxon>
    </lineage>
</organism>
<accession>A0AA35V403</accession>